<dbReference type="Proteomes" id="UP000007305">
    <property type="component" value="Mitochondrion"/>
</dbReference>
<keyword evidence="1" id="KW-0496">Mitochondrion</keyword>
<dbReference type="EMBL" id="AY506529">
    <property type="protein sequence ID" value="AAR91120.1"/>
    <property type="molecule type" value="Genomic_DNA"/>
</dbReference>
<dbReference type="InParanoid" id="Q6R9G3"/>
<proteinExistence type="predicted"/>
<evidence type="ECO:0000313" key="2">
    <source>
        <dbReference type="Proteomes" id="UP000007305"/>
    </source>
</evidence>
<organism evidence="1 2">
    <name type="scientific">Zea mays</name>
    <name type="common">Maize</name>
    <dbReference type="NCBI Taxonomy" id="4577"/>
    <lineage>
        <taxon>Eukaryota</taxon>
        <taxon>Viridiplantae</taxon>
        <taxon>Streptophyta</taxon>
        <taxon>Embryophyta</taxon>
        <taxon>Tracheophyta</taxon>
        <taxon>Spermatophyta</taxon>
        <taxon>Magnoliopsida</taxon>
        <taxon>Liliopsida</taxon>
        <taxon>Poales</taxon>
        <taxon>Poaceae</taxon>
        <taxon>PACMAD clade</taxon>
        <taxon>Panicoideae</taxon>
        <taxon>Andropogonodae</taxon>
        <taxon>Andropogoneae</taxon>
        <taxon>Tripsacinae</taxon>
        <taxon>Zea</taxon>
    </lineage>
</organism>
<dbReference type="AlphaFoldDB" id="Q6R9G3"/>
<reference evidence="1 2" key="1">
    <citation type="journal article" date="2004" name="Plant Physiol.">
        <title>Sequence and comparative analysis of the maize NB mitochondrial genome.</title>
        <authorList>
            <person name="Clifton S.W."/>
            <person name="Minx P."/>
            <person name="Fauron C.M.-R."/>
            <person name="Gibson M."/>
            <person name="Allen J.O."/>
            <person name="Sun H."/>
            <person name="Thompson M."/>
            <person name="Barbazuk W.B."/>
            <person name="Kanuganti S."/>
            <person name="Tayloe C."/>
            <person name="Meyer L."/>
            <person name="Wilson R.K."/>
            <person name="Newton K.J."/>
        </authorList>
    </citation>
    <scope>NUCLEOTIDE SEQUENCE</scope>
    <source>
        <strain evidence="2">cv. B37N</strain>
    </source>
</reference>
<dbReference type="PaxDb" id="4577-GRMZM5G834298_P01"/>
<dbReference type="RefSeq" id="YP_588345.1">
    <property type="nucleotide sequence ID" value="NC_007982.1"/>
</dbReference>
<evidence type="ECO:0000313" key="1">
    <source>
        <dbReference type="EMBL" id="AAR91120.1"/>
    </source>
</evidence>
<protein>
    <submittedName>
        <fullName evidence="1">Uncharacterized protein orf121-b</fullName>
    </submittedName>
</protein>
<gene>
    <name evidence="1" type="primary">orf121-b</name>
</gene>
<keyword evidence="2" id="KW-1185">Reference proteome</keyword>
<accession>Q6R9G3</accession>
<dbReference type="HOGENOM" id="CLU_2041456_0_0_1"/>
<geneLocation type="mitochondrion" evidence="1"/>
<dbReference type="GeneID" id="4055964"/>
<sequence length="121" mass="14055">MRLALSQIPARMLGTVIPNAWHYSNHLLSFYLRFIWWGGIYISCFLLSRLYGIPYLLLWPRVNQSIQSKQPKHSKVSVFSSYFCLIRNPNPPQRSPIPIKKKGATKWVVIAREPSTGYYGK</sequence>
<name>Q6R9G3_MAIZE</name>